<evidence type="ECO:0000313" key="3">
    <source>
        <dbReference type="Proteomes" id="UP001154114"/>
    </source>
</evidence>
<proteinExistence type="predicted"/>
<dbReference type="Proteomes" id="UP001154114">
    <property type="component" value="Chromosome 5"/>
</dbReference>
<dbReference type="OrthoDB" id="10071222at2759"/>
<feature type="transmembrane region" description="Helical" evidence="1">
    <location>
        <begin position="119"/>
        <end position="139"/>
    </location>
</feature>
<keyword evidence="1" id="KW-0812">Transmembrane</keyword>
<accession>A0A9P0FZ67</accession>
<sequence length="145" mass="16698">MNAISCSVSGCNLSITCMYLEIQKYVYQLSSTENTSYSRILNLKLDGVVGILRNIYLCIFVYAVVEERQRTTYTRRAPSRMHRTHNCKNTTLHSLTLNSVYSVSESEIGNKIKQYLQRIVKYITLLIVFAPVLNCHRYILAVFVT</sequence>
<feature type="transmembrane region" description="Helical" evidence="1">
    <location>
        <begin position="47"/>
        <end position="65"/>
    </location>
</feature>
<keyword evidence="1" id="KW-1133">Transmembrane helix</keyword>
<keyword evidence="3" id="KW-1185">Reference proteome</keyword>
<evidence type="ECO:0000256" key="1">
    <source>
        <dbReference type="SAM" id="Phobius"/>
    </source>
</evidence>
<dbReference type="AlphaFoldDB" id="A0A9P0FZ67"/>
<keyword evidence="1" id="KW-0472">Membrane</keyword>
<evidence type="ECO:0000313" key="2">
    <source>
        <dbReference type="EMBL" id="CAH0604426.1"/>
    </source>
</evidence>
<protein>
    <submittedName>
        <fullName evidence="2">Uncharacterized protein</fullName>
    </submittedName>
</protein>
<reference evidence="2" key="1">
    <citation type="submission" date="2021-12" db="EMBL/GenBank/DDBJ databases">
        <authorList>
            <person name="King R."/>
        </authorList>
    </citation>
    <scope>NUCLEOTIDE SEQUENCE</scope>
</reference>
<organism evidence="2 3">
    <name type="scientific">Chrysodeixis includens</name>
    <name type="common">Soybean looper</name>
    <name type="synonym">Pseudoplusia includens</name>
    <dbReference type="NCBI Taxonomy" id="689277"/>
    <lineage>
        <taxon>Eukaryota</taxon>
        <taxon>Metazoa</taxon>
        <taxon>Ecdysozoa</taxon>
        <taxon>Arthropoda</taxon>
        <taxon>Hexapoda</taxon>
        <taxon>Insecta</taxon>
        <taxon>Pterygota</taxon>
        <taxon>Neoptera</taxon>
        <taxon>Endopterygota</taxon>
        <taxon>Lepidoptera</taxon>
        <taxon>Glossata</taxon>
        <taxon>Ditrysia</taxon>
        <taxon>Noctuoidea</taxon>
        <taxon>Noctuidae</taxon>
        <taxon>Plusiinae</taxon>
        <taxon>Chrysodeixis</taxon>
    </lineage>
</organism>
<dbReference type="EMBL" id="LR824008">
    <property type="protein sequence ID" value="CAH0604426.1"/>
    <property type="molecule type" value="Genomic_DNA"/>
</dbReference>
<gene>
    <name evidence="2" type="ORF">CINC_LOCUS10837</name>
</gene>
<name>A0A9P0FZ67_CHRIL</name>